<keyword evidence="1" id="KW-0479">Metal-binding</keyword>
<dbReference type="PANTHER" id="PTHR46498:SF1">
    <property type="entry name" value="GTP-BINDING PROTEIN 8"/>
    <property type="match status" value="1"/>
</dbReference>
<evidence type="ECO:0000256" key="5">
    <source>
        <dbReference type="SAM" id="MobiDB-lite"/>
    </source>
</evidence>
<dbReference type="EMBL" id="CAUYUJ010014400">
    <property type="protein sequence ID" value="CAK0840790.1"/>
    <property type="molecule type" value="Genomic_DNA"/>
</dbReference>
<feature type="region of interest" description="Disordered" evidence="5">
    <location>
        <begin position="337"/>
        <end position="373"/>
    </location>
</feature>
<comment type="caution">
    <text evidence="7">The sequence shown here is derived from an EMBL/GenBank/DDBJ whole genome shotgun (WGS) entry which is preliminary data.</text>
</comment>
<keyword evidence="2" id="KW-0547">Nucleotide-binding</keyword>
<accession>A0ABN9T6U3</accession>
<keyword evidence="3" id="KW-0460">Magnesium</keyword>
<dbReference type="InterPro" id="IPR052279">
    <property type="entry name" value="EngB_GTPase"/>
</dbReference>
<evidence type="ECO:0000256" key="3">
    <source>
        <dbReference type="ARBA" id="ARBA00022842"/>
    </source>
</evidence>
<evidence type="ECO:0000256" key="4">
    <source>
        <dbReference type="ARBA" id="ARBA00023134"/>
    </source>
</evidence>
<dbReference type="InterPro" id="IPR030393">
    <property type="entry name" value="G_ENGB_dom"/>
</dbReference>
<feature type="compositionally biased region" description="Low complexity" evidence="5">
    <location>
        <begin position="236"/>
        <end position="265"/>
    </location>
</feature>
<proteinExistence type="predicted"/>
<evidence type="ECO:0000256" key="2">
    <source>
        <dbReference type="ARBA" id="ARBA00022741"/>
    </source>
</evidence>
<name>A0ABN9T6U3_9DINO</name>
<protein>
    <recommendedName>
        <fullName evidence="6">EngB-type G domain-containing protein</fullName>
    </recommendedName>
</protein>
<evidence type="ECO:0000256" key="1">
    <source>
        <dbReference type="ARBA" id="ARBA00022723"/>
    </source>
</evidence>
<dbReference type="InterPro" id="IPR006073">
    <property type="entry name" value="GTP-bd"/>
</dbReference>
<sequence>MVWNYVGVAPAPPLLMAAGPLGEGLATVGTPAEGRAQRVVHAARLCRSAPPARARLQAAGGDLALGCAWAAVTGTVLGTVSRRRRRGSRGCVFGGPVSMMAGKKKNWTHIAKMEVEPMTYDERIKRSKEKYKHEDQMAAREERARLREEALKSRDAGGEPTGVPWTNIPARRKPKSRVSYWVDPEDIKRGVPLADGAASVWHVSDACEAQKASVGWSASIDGASQPRRRLRRARQQPRPEAAAAAPGGEGAPAQAAEAGEGAGRAVDWESPGMDLLERARLAAEEGWEERLWQSGYGGHAVDYVAMVPEVYKGRVRDAHPKEAVKRHIEALRLGKRTKRRLPKGPNGQAIQRPKHFSGSDPVHNGLIDSIDNGKTSPLGEMAVRLSKGYLRLQAEAYMNGVKGQHGVFPVAMRPEVAFIGASNAGKSSLMNAITRTQKLADTGDLPGVTRSMKWYRPSELPIDIIDMPGFGYARGAEFQSTVIDFIATRKSLRLVYFLVDARSGLRPPDWRFLAHLGAEGPQRAFIMTKCDMLPPGDLAKAATVALQDLKSVPKASPRLLMVSSREGNGMHDLRMDLCSRVVAWSKRVQEVQRSIDAQEGNIPPQGAQAGRGKLRHSSMREDISSVGTISKLEKVDLLAPARNLPERL</sequence>
<dbReference type="CDD" id="cd01876">
    <property type="entry name" value="YihA_EngB"/>
    <property type="match status" value="1"/>
</dbReference>
<dbReference type="Gene3D" id="3.40.50.300">
    <property type="entry name" value="P-loop containing nucleotide triphosphate hydrolases"/>
    <property type="match status" value="1"/>
</dbReference>
<organism evidence="7 8">
    <name type="scientific">Prorocentrum cordatum</name>
    <dbReference type="NCBI Taxonomy" id="2364126"/>
    <lineage>
        <taxon>Eukaryota</taxon>
        <taxon>Sar</taxon>
        <taxon>Alveolata</taxon>
        <taxon>Dinophyceae</taxon>
        <taxon>Prorocentrales</taxon>
        <taxon>Prorocentraceae</taxon>
        <taxon>Prorocentrum</taxon>
    </lineage>
</organism>
<evidence type="ECO:0000313" key="7">
    <source>
        <dbReference type="EMBL" id="CAK0840790.1"/>
    </source>
</evidence>
<dbReference type="SUPFAM" id="SSF52540">
    <property type="entry name" value="P-loop containing nucleoside triphosphate hydrolases"/>
    <property type="match status" value="1"/>
</dbReference>
<reference evidence="7" key="1">
    <citation type="submission" date="2023-10" db="EMBL/GenBank/DDBJ databases">
        <authorList>
            <person name="Chen Y."/>
            <person name="Shah S."/>
            <person name="Dougan E. K."/>
            <person name="Thang M."/>
            <person name="Chan C."/>
        </authorList>
    </citation>
    <scope>NUCLEOTIDE SEQUENCE [LARGE SCALE GENOMIC DNA]</scope>
</reference>
<dbReference type="PROSITE" id="PS51706">
    <property type="entry name" value="G_ENGB"/>
    <property type="match status" value="1"/>
</dbReference>
<feature type="region of interest" description="Disordered" evidence="5">
    <location>
        <begin position="151"/>
        <end position="170"/>
    </location>
</feature>
<feature type="domain" description="EngB-type G" evidence="6">
    <location>
        <begin position="412"/>
        <end position="583"/>
    </location>
</feature>
<evidence type="ECO:0000313" key="8">
    <source>
        <dbReference type="Proteomes" id="UP001189429"/>
    </source>
</evidence>
<dbReference type="InterPro" id="IPR027417">
    <property type="entry name" value="P-loop_NTPase"/>
</dbReference>
<evidence type="ECO:0000259" key="6">
    <source>
        <dbReference type="PROSITE" id="PS51706"/>
    </source>
</evidence>
<feature type="region of interest" description="Disordered" evidence="5">
    <location>
        <begin position="595"/>
        <end position="618"/>
    </location>
</feature>
<gene>
    <name evidence="7" type="ORF">PCOR1329_LOCUS36136</name>
</gene>
<dbReference type="Pfam" id="PF01926">
    <property type="entry name" value="MMR_HSR1"/>
    <property type="match status" value="1"/>
</dbReference>
<dbReference type="Proteomes" id="UP001189429">
    <property type="component" value="Unassembled WGS sequence"/>
</dbReference>
<dbReference type="PANTHER" id="PTHR46498">
    <property type="entry name" value="GTP-BINDING PROTEIN 8"/>
    <property type="match status" value="1"/>
</dbReference>
<keyword evidence="4" id="KW-0342">GTP-binding</keyword>
<keyword evidence="8" id="KW-1185">Reference proteome</keyword>
<feature type="compositionally biased region" description="Basic residues" evidence="5">
    <location>
        <begin position="226"/>
        <end position="235"/>
    </location>
</feature>
<feature type="region of interest" description="Disordered" evidence="5">
    <location>
        <begin position="218"/>
        <end position="269"/>
    </location>
</feature>